<name>A0A9J6CFF9_POLVA</name>
<comment type="caution">
    <text evidence="1">The sequence shown here is derived from an EMBL/GenBank/DDBJ whole genome shotgun (WGS) entry which is preliminary data.</text>
</comment>
<sequence>MEKNVEKILKISEKHFEKFEKQNQDSNNFYSKCDNDKLLNKTDQIFEKNDQIFDKLEKHEIKSQNDFNKFSADQIKFLTNYESLNDQFFNFTLLVDELMEKEEQLKLMNIYLDQCDTKLKEKLTNDKLKKQTTEHFKSFNEETENL</sequence>
<accession>A0A9J6CFF9</accession>
<evidence type="ECO:0000313" key="1">
    <source>
        <dbReference type="EMBL" id="KAG5680350.1"/>
    </source>
</evidence>
<gene>
    <name evidence="1" type="ORF">PVAND_009860</name>
</gene>
<dbReference type="Proteomes" id="UP001107558">
    <property type="component" value="Chromosome 1"/>
</dbReference>
<keyword evidence="2" id="KW-1185">Reference proteome</keyword>
<proteinExistence type="predicted"/>
<dbReference type="AlphaFoldDB" id="A0A9J6CFF9"/>
<evidence type="ECO:0000313" key="2">
    <source>
        <dbReference type="Proteomes" id="UP001107558"/>
    </source>
</evidence>
<dbReference type="EMBL" id="JADBJN010000001">
    <property type="protein sequence ID" value="KAG5680350.1"/>
    <property type="molecule type" value="Genomic_DNA"/>
</dbReference>
<organism evidence="1 2">
    <name type="scientific">Polypedilum vanderplanki</name>
    <name type="common">Sleeping chironomid midge</name>
    <dbReference type="NCBI Taxonomy" id="319348"/>
    <lineage>
        <taxon>Eukaryota</taxon>
        <taxon>Metazoa</taxon>
        <taxon>Ecdysozoa</taxon>
        <taxon>Arthropoda</taxon>
        <taxon>Hexapoda</taxon>
        <taxon>Insecta</taxon>
        <taxon>Pterygota</taxon>
        <taxon>Neoptera</taxon>
        <taxon>Endopterygota</taxon>
        <taxon>Diptera</taxon>
        <taxon>Nematocera</taxon>
        <taxon>Chironomoidea</taxon>
        <taxon>Chironomidae</taxon>
        <taxon>Chironominae</taxon>
        <taxon>Polypedilum</taxon>
        <taxon>Polypedilum</taxon>
    </lineage>
</organism>
<protein>
    <submittedName>
        <fullName evidence="1">Uncharacterized protein</fullName>
    </submittedName>
</protein>
<reference evidence="1" key="1">
    <citation type="submission" date="2021-03" db="EMBL/GenBank/DDBJ databases">
        <title>Chromosome level genome of the anhydrobiotic midge Polypedilum vanderplanki.</title>
        <authorList>
            <person name="Yoshida Y."/>
            <person name="Kikawada T."/>
            <person name="Gusev O."/>
        </authorList>
    </citation>
    <scope>NUCLEOTIDE SEQUENCE</scope>
    <source>
        <strain evidence="1">NIAS01</strain>
        <tissue evidence="1">Whole body or cell culture</tissue>
    </source>
</reference>